<evidence type="ECO:0000259" key="3">
    <source>
        <dbReference type="Pfam" id="PF22725"/>
    </source>
</evidence>
<dbReference type="PANTHER" id="PTHR43818">
    <property type="entry name" value="BCDNA.GH03377"/>
    <property type="match status" value="1"/>
</dbReference>
<dbReference type="SUPFAM" id="SSF55347">
    <property type="entry name" value="Glyceraldehyde-3-phosphate dehydrogenase-like, C-terminal domain"/>
    <property type="match status" value="1"/>
</dbReference>
<name>A0A2S6IHX6_9ACTN</name>
<dbReference type="GO" id="GO:0000166">
    <property type="term" value="F:nucleotide binding"/>
    <property type="evidence" value="ECO:0007669"/>
    <property type="project" value="InterPro"/>
</dbReference>
<dbReference type="Gene3D" id="3.30.360.10">
    <property type="entry name" value="Dihydrodipicolinate Reductase, domain 2"/>
    <property type="match status" value="1"/>
</dbReference>
<reference evidence="4 5" key="1">
    <citation type="submission" date="2018-02" db="EMBL/GenBank/DDBJ databases">
        <title>Genomic Encyclopedia of Archaeal and Bacterial Type Strains, Phase II (KMG-II): from individual species to whole genera.</title>
        <authorList>
            <person name="Goeker M."/>
        </authorList>
    </citation>
    <scope>NUCLEOTIDE SEQUENCE [LARGE SCALE GENOMIC DNA]</scope>
    <source>
        <strain evidence="4 5">DSM 22857</strain>
    </source>
</reference>
<feature type="domain" description="GFO/IDH/MocA-like oxidoreductase" evidence="3">
    <location>
        <begin position="134"/>
        <end position="275"/>
    </location>
</feature>
<dbReference type="Gene3D" id="3.40.50.720">
    <property type="entry name" value="NAD(P)-binding Rossmann-like Domain"/>
    <property type="match status" value="1"/>
</dbReference>
<dbReference type="Proteomes" id="UP000239485">
    <property type="component" value="Unassembled WGS sequence"/>
</dbReference>
<dbReference type="PANTHER" id="PTHR43818:SF11">
    <property type="entry name" value="BCDNA.GH03377"/>
    <property type="match status" value="1"/>
</dbReference>
<proteinExistence type="predicted"/>
<dbReference type="InterPro" id="IPR036291">
    <property type="entry name" value="NAD(P)-bd_dom_sf"/>
</dbReference>
<feature type="domain" description="Gfo/Idh/MocA-like oxidoreductase N-terminal" evidence="2">
    <location>
        <begin position="6"/>
        <end position="123"/>
    </location>
</feature>
<dbReference type="Pfam" id="PF22725">
    <property type="entry name" value="GFO_IDH_MocA_C3"/>
    <property type="match status" value="1"/>
</dbReference>
<dbReference type="InterPro" id="IPR050463">
    <property type="entry name" value="Gfo/Idh/MocA_oxidrdct_glycsds"/>
</dbReference>
<dbReference type="GO" id="GO:0016491">
    <property type="term" value="F:oxidoreductase activity"/>
    <property type="evidence" value="ECO:0007669"/>
    <property type="project" value="UniProtKB-KW"/>
</dbReference>
<dbReference type="SUPFAM" id="SSF51735">
    <property type="entry name" value="NAD(P)-binding Rossmann-fold domains"/>
    <property type="match status" value="1"/>
</dbReference>
<dbReference type="Pfam" id="PF01408">
    <property type="entry name" value="GFO_IDH_MocA"/>
    <property type="match status" value="1"/>
</dbReference>
<dbReference type="InterPro" id="IPR000683">
    <property type="entry name" value="Gfo/Idh/MocA-like_OxRdtase_N"/>
</dbReference>
<keyword evidence="1" id="KW-0560">Oxidoreductase</keyword>
<dbReference type="OrthoDB" id="9792085at2"/>
<sequence>MSARPLRVGVVGLGWAGQQHLDAYAAIPGVEVVALAGQEADLLDELGRRHEVPATFARWEDLVEVPGLDAVSIAVPTYLHAPIAVAALERGVHVLSEKPVARTGDEAQVMVDAARRAARVLDVVFNHRRRGDVMALADLISRGALGTPYYARATWLRRNGIPRLGSWFVNEEMSGGGPLVDIGVHVLDWSLHLLGEPRVLSATASAYSELGPRGRGGSSRDTLTHETSAYEVEDFASAFLRLEGGGTLLLETGWATYRDPVDVMDFTVYGTEGGAEWRAVGATEVPVADVRVFTERGGHPADYTLTAQPGRAHRAVVEEFVEVVRGDPAGWPAFDGSSALTRARVIDACYRSAREQKEVVL</sequence>
<dbReference type="AlphaFoldDB" id="A0A2S6IHX6"/>
<protein>
    <submittedName>
        <fullName evidence="4">Putative dehydrogenase</fullName>
    </submittedName>
</protein>
<comment type="caution">
    <text evidence="4">The sequence shown here is derived from an EMBL/GenBank/DDBJ whole genome shotgun (WGS) entry which is preliminary data.</text>
</comment>
<evidence type="ECO:0000313" key="4">
    <source>
        <dbReference type="EMBL" id="PPK93819.1"/>
    </source>
</evidence>
<evidence type="ECO:0000256" key="1">
    <source>
        <dbReference type="ARBA" id="ARBA00023002"/>
    </source>
</evidence>
<evidence type="ECO:0000259" key="2">
    <source>
        <dbReference type="Pfam" id="PF01408"/>
    </source>
</evidence>
<dbReference type="InterPro" id="IPR055170">
    <property type="entry name" value="GFO_IDH_MocA-like_dom"/>
</dbReference>
<gene>
    <name evidence="4" type="ORF">CLV92_10996</name>
</gene>
<accession>A0A2S6IHX6</accession>
<evidence type="ECO:0000313" key="5">
    <source>
        <dbReference type="Proteomes" id="UP000239485"/>
    </source>
</evidence>
<dbReference type="RefSeq" id="WP_104433375.1">
    <property type="nucleotide sequence ID" value="NZ_PTJD01000009.1"/>
</dbReference>
<dbReference type="EMBL" id="PTJD01000009">
    <property type="protein sequence ID" value="PPK93819.1"/>
    <property type="molecule type" value="Genomic_DNA"/>
</dbReference>
<organism evidence="4 5">
    <name type="scientific">Kineococcus xinjiangensis</name>
    <dbReference type="NCBI Taxonomy" id="512762"/>
    <lineage>
        <taxon>Bacteria</taxon>
        <taxon>Bacillati</taxon>
        <taxon>Actinomycetota</taxon>
        <taxon>Actinomycetes</taxon>
        <taxon>Kineosporiales</taxon>
        <taxon>Kineosporiaceae</taxon>
        <taxon>Kineococcus</taxon>
    </lineage>
</organism>
<keyword evidence="5" id="KW-1185">Reference proteome</keyword>